<evidence type="ECO:0000259" key="10">
    <source>
        <dbReference type="PROSITE" id="PS50110"/>
    </source>
</evidence>
<dbReference type="EMBL" id="CP025746">
    <property type="protein sequence ID" value="QAA32984.1"/>
    <property type="molecule type" value="Genomic_DNA"/>
</dbReference>
<name>A0A3R5QV36_9CLOT</name>
<dbReference type="SUPFAM" id="SSF46894">
    <property type="entry name" value="C-terminal effector domain of the bipartite response regulators"/>
    <property type="match status" value="1"/>
</dbReference>
<evidence type="ECO:0000256" key="2">
    <source>
        <dbReference type="ARBA" id="ARBA00022553"/>
    </source>
</evidence>
<dbReference type="SMART" id="SM00862">
    <property type="entry name" value="Trans_reg_C"/>
    <property type="match status" value="1"/>
</dbReference>
<feature type="domain" description="OmpR/PhoB-type" evidence="11">
    <location>
        <begin position="128"/>
        <end position="226"/>
    </location>
</feature>
<dbReference type="RefSeq" id="WP_128213717.1">
    <property type="nucleotide sequence ID" value="NZ_CP025746.1"/>
</dbReference>
<dbReference type="GO" id="GO:0006355">
    <property type="term" value="P:regulation of DNA-templated transcription"/>
    <property type="evidence" value="ECO:0007669"/>
    <property type="project" value="InterPro"/>
</dbReference>
<keyword evidence="6" id="KW-0804">Transcription</keyword>
<evidence type="ECO:0000256" key="3">
    <source>
        <dbReference type="ARBA" id="ARBA00023012"/>
    </source>
</evidence>
<sequence length="228" mass="26128">MTKVLIVEDEAEIVSFLKPELTYEGYEVDWEMDGRAGFEKIQGGDYDIVLLDIMLPGLNGIEVCRRLRKFSNIPIIMLTARDQIVDKVTGLDMGANDYLTKPFSIEELLARMRVALRISSLSSSSEDDKTLTFKDITLNQGLCEIKKGDRQIELTKKEYQLLEFLIKNKGNVMTRDHILDSVWGYEYIGDTNVVDVYVSYLRNKLEENLGDKYITTIRGIGYVMKETN</sequence>
<organism evidence="12 13">
    <name type="scientific">Clostridium manihotivorum</name>
    <dbReference type="NCBI Taxonomy" id="2320868"/>
    <lineage>
        <taxon>Bacteria</taxon>
        <taxon>Bacillati</taxon>
        <taxon>Bacillota</taxon>
        <taxon>Clostridia</taxon>
        <taxon>Eubacteriales</taxon>
        <taxon>Clostridiaceae</taxon>
        <taxon>Clostridium</taxon>
    </lineage>
</organism>
<dbReference type="InterPro" id="IPR016032">
    <property type="entry name" value="Sig_transdc_resp-reg_C-effctor"/>
</dbReference>
<dbReference type="InterPro" id="IPR001867">
    <property type="entry name" value="OmpR/PhoB-type_DNA-bd"/>
</dbReference>
<dbReference type="InterPro" id="IPR011006">
    <property type="entry name" value="CheY-like_superfamily"/>
</dbReference>
<dbReference type="GO" id="GO:0005829">
    <property type="term" value="C:cytosol"/>
    <property type="evidence" value="ECO:0007669"/>
    <property type="project" value="TreeGrafter"/>
</dbReference>
<dbReference type="InterPro" id="IPR039420">
    <property type="entry name" value="WalR-like"/>
</dbReference>
<dbReference type="FunFam" id="1.10.10.10:FF:000005">
    <property type="entry name" value="Two-component system response regulator"/>
    <property type="match status" value="1"/>
</dbReference>
<dbReference type="Pfam" id="PF00072">
    <property type="entry name" value="Response_reg"/>
    <property type="match status" value="1"/>
</dbReference>
<evidence type="ECO:0000259" key="11">
    <source>
        <dbReference type="PROSITE" id="PS51755"/>
    </source>
</evidence>
<dbReference type="SMART" id="SM00448">
    <property type="entry name" value="REC"/>
    <property type="match status" value="1"/>
</dbReference>
<dbReference type="GO" id="GO:0032993">
    <property type="term" value="C:protein-DNA complex"/>
    <property type="evidence" value="ECO:0007669"/>
    <property type="project" value="TreeGrafter"/>
</dbReference>
<evidence type="ECO:0000256" key="4">
    <source>
        <dbReference type="ARBA" id="ARBA00023015"/>
    </source>
</evidence>
<dbReference type="Gene3D" id="1.10.10.10">
    <property type="entry name" value="Winged helix-like DNA-binding domain superfamily/Winged helix DNA-binding domain"/>
    <property type="match status" value="1"/>
</dbReference>
<dbReference type="PANTHER" id="PTHR48111">
    <property type="entry name" value="REGULATOR OF RPOS"/>
    <property type="match status" value="1"/>
</dbReference>
<proteinExistence type="predicted"/>
<dbReference type="OrthoDB" id="9790442at2"/>
<dbReference type="PANTHER" id="PTHR48111:SF22">
    <property type="entry name" value="REGULATOR OF RPOS"/>
    <property type="match status" value="1"/>
</dbReference>
<dbReference type="Gene3D" id="6.10.250.690">
    <property type="match status" value="1"/>
</dbReference>
<gene>
    <name evidence="12" type="ORF">C1I91_15800</name>
</gene>
<evidence type="ECO:0000256" key="1">
    <source>
        <dbReference type="ARBA" id="ARBA00018672"/>
    </source>
</evidence>
<keyword evidence="5 9" id="KW-0238">DNA-binding</keyword>
<dbReference type="SUPFAM" id="SSF52172">
    <property type="entry name" value="CheY-like"/>
    <property type="match status" value="1"/>
</dbReference>
<keyword evidence="2 8" id="KW-0597">Phosphoprotein</keyword>
<evidence type="ECO:0000313" key="13">
    <source>
        <dbReference type="Proteomes" id="UP000286268"/>
    </source>
</evidence>
<keyword evidence="3" id="KW-0902">Two-component regulatory system</keyword>
<reference evidence="12 13" key="1">
    <citation type="submission" date="2018-01" db="EMBL/GenBank/DDBJ databases">
        <title>Genome Sequencing and Assembly of Anaerobacter polyendosporus strain CT4.</title>
        <authorList>
            <person name="Tachaapaikoon C."/>
            <person name="Sutheeworapong S."/>
            <person name="Jenjaroenpun P."/>
            <person name="Wongsurawat T."/>
            <person name="Nookeaw I."/>
            <person name="Cheawchanlertfa P."/>
            <person name="Kosugi A."/>
            <person name="Cheevadhanarak S."/>
            <person name="Ratanakhanokchai K."/>
        </authorList>
    </citation>
    <scope>NUCLEOTIDE SEQUENCE [LARGE SCALE GENOMIC DNA]</scope>
    <source>
        <strain evidence="12 13">CT4</strain>
    </source>
</reference>
<dbReference type="FunFam" id="3.40.50.2300:FF:000001">
    <property type="entry name" value="DNA-binding response regulator PhoB"/>
    <property type="match status" value="1"/>
</dbReference>
<dbReference type="Proteomes" id="UP000286268">
    <property type="component" value="Chromosome"/>
</dbReference>
<evidence type="ECO:0000256" key="9">
    <source>
        <dbReference type="PROSITE-ProRule" id="PRU01091"/>
    </source>
</evidence>
<evidence type="ECO:0000256" key="5">
    <source>
        <dbReference type="ARBA" id="ARBA00023125"/>
    </source>
</evidence>
<dbReference type="Gene3D" id="3.40.50.2300">
    <property type="match status" value="1"/>
</dbReference>
<evidence type="ECO:0000256" key="6">
    <source>
        <dbReference type="ARBA" id="ARBA00023163"/>
    </source>
</evidence>
<feature type="modified residue" description="4-aspartylphosphate" evidence="8">
    <location>
        <position position="52"/>
    </location>
</feature>
<keyword evidence="13" id="KW-1185">Reference proteome</keyword>
<dbReference type="PROSITE" id="PS51755">
    <property type="entry name" value="OMPR_PHOB"/>
    <property type="match status" value="1"/>
</dbReference>
<feature type="domain" description="Response regulatory" evidence="10">
    <location>
        <begin position="3"/>
        <end position="116"/>
    </location>
</feature>
<evidence type="ECO:0000313" key="12">
    <source>
        <dbReference type="EMBL" id="QAA32984.1"/>
    </source>
</evidence>
<dbReference type="InterPro" id="IPR036388">
    <property type="entry name" value="WH-like_DNA-bd_sf"/>
</dbReference>
<dbReference type="GO" id="GO:0000976">
    <property type="term" value="F:transcription cis-regulatory region binding"/>
    <property type="evidence" value="ECO:0007669"/>
    <property type="project" value="TreeGrafter"/>
</dbReference>
<evidence type="ECO:0000256" key="7">
    <source>
        <dbReference type="ARBA" id="ARBA00024867"/>
    </source>
</evidence>
<dbReference type="Pfam" id="PF00486">
    <property type="entry name" value="Trans_reg_C"/>
    <property type="match status" value="1"/>
</dbReference>
<dbReference type="PROSITE" id="PS50110">
    <property type="entry name" value="RESPONSE_REGULATORY"/>
    <property type="match status" value="1"/>
</dbReference>
<dbReference type="GO" id="GO:0000156">
    <property type="term" value="F:phosphorelay response regulator activity"/>
    <property type="evidence" value="ECO:0007669"/>
    <property type="project" value="TreeGrafter"/>
</dbReference>
<dbReference type="AlphaFoldDB" id="A0A3R5QV36"/>
<dbReference type="KEGG" id="cmah:C1I91_15800"/>
<dbReference type="CDD" id="cd00383">
    <property type="entry name" value="trans_reg_C"/>
    <property type="match status" value="1"/>
</dbReference>
<accession>A0A3R5QV36</accession>
<feature type="DNA-binding region" description="OmpR/PhoB-type" evidence="9">
    <location>
        <begin position="128"/>
        <end position="226"/>
    </location>
</feature>
<dbReference type="CDD" id="cd17574">
    <property type="entry name" value="REC_OmpR"/>
    <property type="match status" value="1"/>
</dbReference>
<evidence type="ECO:0000256" key="8">
    <source>
        <dbReference type="PROSITE-ProRule" id="PRU00169"/>
    </source>
</evidence>
<protein>
    <recommendedName>
        <fullName evidence="1">Stage 0 sporulation protein A homolog</fullName>
    </recommendedName>
</protein>
<dbReference type="InterPro" id="IPR001789">
    <property type="entry name" value="Sig_transdc_resp-reg_receiver"/>
</dbReference>
<keyword evidence="4" id="KW-0805">Transcription regulation</keyword>
<comment type="function">
    <text evidence="7">May play the central regulatory role in sporulation. It may be an element of the effector pathway responsible for the activation of sporulation genes in response to nutritional stress. Spo0A may act in concert with spo0H (a sigma factor) to control the expression of some genes that are critical to the sporulation process.</text>
</comment>